<accession>A0A502GZ07</accession>
<dbReference type="AlphaFoldDB" id="A0A502GZ07"/>
<dbReference type="GO" id="GO:0016757">
    <property type="term" value="F:glycosyltransferase activity"/>
    <property type="evidence" value="ECO:0007669"/>
    <property type="project" value="UniProtKB-ARBA"/>
</dbReference>
<dbReference type="Pfam" id="PF13579">
    <property type="entry name" value="Glyco_trans_4_4"/>
    <property type="match status" value="1"/>
</dbReference>
<evidence type="ECO:0000259" key="1">
    <source>
        <dbReference type="Pfam" id="PF13579"/>
    </source>
</evidence>
<organism evidence="2 3">
    <name type="scientific">Hymenobacter nivis</name>
    <dbReference type="NCBI Taxonomy" id="1850093"/>
    <lineage>
        <taxon>Bacteria</taxon>
        <taxon>Pseudomonadati</taxon>
        <taxon>Bacteroidota</taxon>
        <taxon>Cytophagia</taxon>
        <taxon>Cytophagales</taxon>
        <taxon>Hymenobacteraceae</taxon>
        <taxon>Hymenobacter</taxon>
    </lineage>
</organism>
<dbReference type="InterPro" id="IPR028098">
    <property type="entry name" value="Glyco_trans_4-like_N"/>
</dbReference>
<proteinExistence type="predicted"/>
<evidence type="ECO:0000313" key="3">
    <source>
        <dbReference type="Proteomes" id="UP000317646"/>
    </source>
</evidence>
<gene>
    <name evidence="2" type="ORF">EAH73_07655</name>
</gene>
<protein>
    <recommendedName>
        <fullName evidence="1">Glycosyltransferase subfamily 4-like N-terminal domain-containing protein</fullName>
    </recommendedName>
</protein>
<dbReference type="EMBL" id="RCYZ01000002">
    <property type="protein sequence ID" value="TPG67569.1"/>
    <property type="molecule type" value="Genomic_DNA"/>
</dbReference>
<evidence type="ECO:0000313" key="2">
    <source>
        <dbReference type="EMBL" id="TPG67569.1"/>
    </source>
</evidence>
<feature type="domain" description="Glycosyltransferase subfamily 4-like N-terminal" evidence="1">
    <location>
        <begin position="184"/>
        <end position="327"/>
    </location>
</feature>
<reference evidence="2 3" key="1">
    <citation type="journal article" date="2019" name="Environ. Microbiol.">
        <title>Species interactions and distinct microbial communities in high Arctic permafrost affected cryosols are associated with the CH4 and CO2 gas fluxes.</title>
        <authorList>
            <person name="Altshuler I."/>
            <person name="Hamel J."/>
            <person name="Turney S."/>
            <person name="Magnuson E."/>
            <person name="Levesque R."/>
            <person name="Greer C."/>
            <person name="Whyte L.G."/>
        </authorList>
    </citation>
    <scope>NUCLEOTIDE SEQUENCE [LARGE SCALE GENOMIC DNA]</scope>
    <source>
        <strain evidence="2 3">S9.2P</strain>
    </source>
</reference>
<keyword evidence="3" id="KW-1185">Reference proteome</keyword>
<comment type="caution">
    <text evidence="2">The sequence shown here is derived from an EMBL/GenBank/DDBJ whole genome shotgun (WGS) entry which is preliminary data.</text>
</comment>
<dbReference type="SUPFAM" id="SSF53756">
    <property type="entry name" value="UDP-Glycosyltransferase/glycogen phosphorylase"/>
    <property type="match status" value="1"/>
</dbReference>
<sequence>MLPQLPETEAPDAADEAGPAVLDLGAGSHLVGLGDLTPAALAAGGGPAAAHPASAAGALARLANVQLRPPLAQHPAAGRQAPAAPYLGSAEAAAAPAATSTVETLPPEVIPVAEATATPAGAPALGAPAAPAGAPSAEPAAAAGVAPAPLFDELEAEIGAGEAADLAEDDPDLAVEPAPAAAPPAGPARASLTQGLAALHRGPGASAAAAPPVFDLSDGLHYRVIQYARFATYVLDGEGEDFGVIYAPDWPTWLAALEVRARTRRPLVVHLRLLAAESAAPAERGWLLELERMVLRFAHTVLVTSDALGAQALRHYPLLTAAQVRTVAADDADGVRAALAEIGRATQP</sequence>
<name>A0A502GZ07_9BACT</name>
<dbReference type="Gene3D" id="3.40.50.2000">
    <property type="entry name" value="Glycogen Phosphorylase B"/>
    <property type="match status" value="1"/>
</dbReference>
<dbReference type="Proteomes" id="UP000317646">
    <property type="component" value="Unassembled WGS sequence"/>
</dbReference>